<protein>
    <recommendedName>
        <fullName evidence="4">ER membrane protein complex subunit 1</fullName>
    </recommendedName>
</protein>
<evidence type="ECO:0000256" key="5">
    <source>
        <dbReference type="ARBA" id="ARBA00022692"/>
    </source>
</evidence>
<dbReference type="InterPro" id="IPR011678">
    <property type="entry name" value="EMC1_C"/>
</dbReference>
<dbReference type="AlphaFoldDB" id="A0A9Q3HQC9"/>
<dbReference type="SUPFAM" id="SSF50998">
    <property type="entry name" value="Quinoprotein alcohol dehydrogenase-like"/>
    <property type="match status" value="1"/>
</dbReference>
<feature type="domain" description="ER membrane protein complex subunit 1 C-terminal" evidence="12">
    <location>
        <begin position="698"/>
        <end position="900"/>
    </location>
</feature>
<evidence type="ECO:0000313" key="15">
    <source>
        <dbReference type="Proteomes" id="UP000765509"/>
    </source>
</evidence>
<evidence type="ECO:0000256" key="1">
    <source>
        <dbReference type="ARBA" id="ARBA00004115"/>
    </source>
</evidence>
<evidence type="ECO:0000256" key="4">
    <source>
        <dbReference type="ARBA" id="ARBA00020824"/>
    </source>
</evidence>
<dbReference type="OrthoDB" id="28092at2759"/>
<feature type="signal peptide" evidence="11">
    <location>
        <begin position="1"/>
        <end position="22"/>
    </location>
</feature>
<dbReference type="EMBL" id="AVOT02023690">
    <property type="protein sequence ID" value="MBW0513896.1"/>
    <property type="molecule type" value="Genomic_DNA"/>
</dbReference>
<keyword evidence="6 11" id="KW-0732">Signal</keyword>
<evidence type="ECO:0000259" key="13">
    <source>
        <dbReference type="Pfam" id="PF25293"/>
    </source>
</evidence>
<evidence type="ECO:0000256" key="3">
    <source>
        <dbReference type="ARBA" id="ARBA00011276"/>
    </source>
</evidence>
<comment type="similarity">
    <text evidence="2">Belongs to the EMC1 family.</text>
</comment>
<keyword evidence="10" id="KW-0325">Glycoprotein</keyword>
<organism evidence="14 15">
    <name type="scientific">Austropuccinia psidii MF-1</name>
    <dbReference type="NCBI Taxonomy" id="1389203"/>
    <lineage>
        <taxon>Eukaryota</taxon>
        <taxon>Fungi</taxon>
        <taxon>Dikarya</taxon>
        <taxon>Basidiomycota</taxon>
        <taxon>Pucciniomycotina</taxon>
        <taxon>Pucciniomycetes</taxon>
        <taxon>Pucciniales</taxon>
        <taxon>Sphaerophragmiaceae</taxon>
        <taxon>Austropuccinia</taxon>
    </lineage>
</organism>
<evidence type="ECO:0000313" key="14">
    <source>
        <dbReference type="EMBL" id="MBW0513896.1"/>
    </source>
</evidence>
<comment type="subunit">
    <text evidence="3">Component of the ER membrane protein complex (EMC).</text>
</comment>
<evidence type="ECO:0000256" key="7">
    <source>
        <dbReference type="ARBA" id="ARBA00022824"/>
    </source>
</evidence>
<keyword evidence="9" id="KW-0472">Membrane</keyword>
<dbReference type="GO" id="GO:0072546">
    <property type="term" value="C:EMC complex"/>
    <property type="evidence" value="ECO:0007669"/>
    <property type="project" value="InterPro"/>
</dbReference>
<dbReference type="InterPro" id="IPR011047">
    <property type="entry name" value="Quinoprotein_ADH-like_sf"/>
</dbReference>
<keyword evidence="7" id="KW-0256">Endoplasmic reticulum</keyword>
<evidence type="ECO:0000256" key="6">
    <source>
        <dbReference type="ARBA" id="ARBA00022729"/>
    </source>
</evidence>
<keyword evidence="8" id="KW-1133">Transmembrane helix</keyword>
<dbReference type="Proteomes" id="UP000765509">
    <property type="component" value="Unassembled WGS sequence"/>
</dbReference>
<evidence type="ECO:0000256" key="9">
    <source>
        <dbReference type="ARBA" id="ARBA00023136"/>
    </source>
</evidence>
<dbReference type="PANTHER" id="PTHR21573">
    <property type="entry name" value="ER MEMBRANE PROTEIN COMPLEX SUBUNIT 1"/>
    <property type="match status" value="1"/>
</dbReference>
<dbReference type="InterPro" id="IPR026895">
    <property type="entry name" value="EMC1"/>
</dbReference>
<evidence type="ECO:0000256" key="10">
    <source>
        <dbReference type="ARBA" id="ARBA00023180"/>
    </source>
</evidence>
<comment type="subcellular location">
    <subcellularLocation>
        <location evidence="1">Endoplasmic reticulum membrane</location>
        <topology evidence="1">Single-pass type I membrane protein</topology>
    </subcellularLocation>
</comment>
<dbReference type="InterPro" id="IPR058545">
    <property type="entry name" value="Beta-prop_EMC1_1st"/>
</dbReference>
<dbReference type="Pfam" id="PF07774">
    <property type="entry name" value="EMC1_C"/>
    <property type="match status" value="1"/>
</dbReference>
<feature type="chain" id="PRO_5040378519" description="ER membrane protein complex subunit 1" evidence="11">
    <location>
        <begin position="23"/>
        <end position="902"/>
    </location>
</feature>
<gene>
    <name evidence="14" type="ORF">O181_053611</name>
</gene>
<dbReference type="GO" id="GO:0034975">
    <property type="term" value="P:protein folding in endoplasmic reticulum"/>
    <property type="evidence" value="ECO:0007669"/>
    <property type="project" value="TreeGrafter"/>
</dbReference>
<keyword evidence="15" id="KW-1185">Reference proteome</keyword>
<dbReference type="Pfam" id="PF25293">
    <property type="entry name" value="Beta-prop_EMC1_N"/>
    <property type="match status" value="1"/>
</dbReference>
<sequence>MTMTTKLGLLSLFCLSALLIHSHPDLTWHLPLVGTPVPQLSQTSPSLRFFRHADPHVKLVGRLPSVIVTATKENTLSAINPKNGSILWRFLSPDSAPIVQYAMDLDHQHVAVISGQGSLAIRLLTLSDGRVLWENHLGDAGHVNISGIPHGTDLLFVTDQHSEHSTFPDVIASRGAEVLRIHGHDGKTRWRWTPSSSEIILRVFAQTLPDRLDVLLSHRDFEGSPRTQVQSIFSTTGQTRDHRPLSSQRCHQTDNSPLILFAPTDDTSSSTKSVVVCVDNDGYISSALVPENPSEPLKIFSFADLKAKHPILQDVGLARHGVFVAKLPDGAANVLRVGHDGALKSFWSFDASDLQPTFAGSIDRDGLPYVSKISFVSNLGLASLEILSLTPTEYTPEGMVVGQTFGYDLSENGRIVGIAVEVLQITNYVPASRVLLVTDLGAMQLWQGEILQWERHEDLASPASVTLHHSKRISGPPPKIQWSELLNTAAQMIQDGFARFLDLKAFRSDVSSETLPHAHVWVVGTSTGRIFAIVKEGDSTGRILWKRNLTPLGPLISQTDIKWEDVMIESGQNSPNPKVVVSINQDELMSRTFEIDLTNGKVIKKSLLEHLRSNKASNTDTNKQLLAVHDQDVGGSPARFLGDRGALFKYLNPNLAVYLNEGFGRQTIEILDQPTGSLIWAFEFQAPVETSSILAALTENWLVIASRELSHGFTQIHSIEWFMSSKADTRVDGSVANLTSSVRAYLTPFRIKNASFTKSRLGVTSRALLVINDMDQIVGFPRQLLDSRRPFRKPTQVEMEERLMKYDPMLTPDPKMIITGDRPTAKLKHVFSFPTEFESTSAVIGVGLDLFSTSTAPSGRFDMLGDDFNKIQLILTSVGLLAATLLLRPMVQAKKLRQQWYA</sequence>
<evidence type="ECO:0000259" key="12">
    <source>
        <dbReference type="Pfam" id="PF07774"/>
    </source>
</evidence>
<evidence type="ECO:0000256" key="11">
    <source>
        <dbReference type="SAM" id="SignalP"/>
    </source>
</evidence>
<evidence type="ECO:0000256" key="2">
    <source>
        <dbReference type="ARBA" id="ARBA00007904"/>
    </source>
</evidence>
<proteinExistence type="inferred from homology"/>
<dbReference type="Gene3D" id="2.130.10.10">
    <property type="entry name" value="YVTN repeat-like/Quinoprotein amine dehydrogenase"/>
    <property type="match status" value="1"/>
</dbReference>
<comment type="caution">
    <text evidence="14">The sequence shown here is derived from an EMBL/GenBank/DDBJ whole genome shotgun (WGS) entry which is preliminary data.</text>
</comment>
<accession>A0A9Q3HQC9</accession>
<evidence type="ECO:0000256" key="8">
    <source>
        <dbReference type="ARBA" id="ARBA00022989"/>
    </source>
</evidence>
<feature type="domain" description="EMC1 first beta-propeller" evidence="13">
    <location>
        <begin position="67"/>
        <end position="457"/>
    </location>
</feature>
<dbReference type="InterPro" id="IPR015943">
    <property type="entry name" value="WD40/YVTN_repeat-like_dom_sf"/>
</dbReference>
<keyword evidence="5" id="KW-0812">Transmembrane</keyword>
<name>A0A9Q3HQC9_9BASI</name>
<reference evidence="14" key="1">
    <citation type="submission" date="2021-03" db="EMBL/GenBank/DDBJ databases">
        <title>Draft genome sequence of rust myrtle Austropuccinia psidii MF-1, a brazilian biotype.</title>
        <authorList>
            <person name="Quecine M.C."/>
            <person name="Pachon D.M.R."/>
            <person name="Bonatelli M.L."/>
            <person name="Correr F.H."/>
            <person name="Franceschini L.M."/>
            <person name="Leite T.F."/>
            <person name="Margarido G.R.A."/>
            <person name="Almeida C.A."/>
            <person name="Ferrarezi J.A."/>
            <person name="Labate C.A."/>
        </authorList>
    </citation>
    <scope>NUCLEOTIDE SEQUENCE</scope>
    <source>
        <strain evidence="14">MF-1</strain>
    </source>
</reference>
<dbReference type="PANTHER" id="PTHR21573:SF0">
    <property type="entry name" value="ER MEMBRANE PROTEIN COMPLEX SUBUNIT 1"/>
    <property type="match status" value="1"/>
</dbReference>